<proteinExistence type="predicted"/>
<dbReference type="EMBL" id="RBEE01000014">
    <property type="protein sequence ID" value="RNL53399.1"/>
    <property type="molecule type" value="Genomic_DNA"/>
</dbReference>
<gene>
    <name evidence="1" type="ORF">D7004_09970</name>
</gene>
<accession>A0A3N0BVE2</accession>
<dbReference type="OrthoDB" id="1493972at2"/>
<organism evidence="1 2">
    <name type="scientific">Pedobacter jejuensis</name>
    <dbReference type="NCBI Taxonomy" id="1268550"/>
    <lineage>
        <taxon>Bacteria</taxon>
        <taxon>Pseudomonadati</taxon>
        <taxon>Bacteroidota</taxon>
        <taxon>Sphingobacteriia</taxon>
        <taxon>Sphingobacteriales</taxon>
        <taxon>Sphingobacteriaceae</taxon>
        <taxon>Pedobacter</taxon>
    </lineage>
</organism>
<comment type="caution">
    <text evidence="1">The sequence shown here is derived from an EMBL/GenBank/DDBJ whole genome shotgun (WGS) entry which is preliminary data.</text>
</comment>
<dbReference type="PROSITE" id="PS51257">
    <property type="entry name" value="PROKAR_LIPOPROTEIN"/>
    <property type="match status" value="1"/>
</dbReference>
<dbReference type="Proteomes" id="UP000274046">
    <property type="component" value="Unassembled WGS sequence"/>
</dbReference>
<reference evidence="1 2" key="1">
    <citation type="submission" date="2018-10" db="EMBL/GenBank/DDBJ databases">
        <title>Genome sequencing of Pedobacter jejuensis TNB23.</title>
        <authorList>
            <person name="Cho Y.-J."/>
            <person name="Cho A."/>
            <person name="Kim O.-S."/>
        </authorList>
    </citation>
    <scope>NUCLEOTIDE SEQUENCE [LARGE SCALE GENOMIC DNA]</scope>
    <source>
        <strain evidence="1 2">TNB23</strain>
    </source>
</reference>
<evidence type="ECO:0000313" key="1">
    <source>
        <dbReference type="EMBL" id="RNL53399.1"/>
    </source>
</evidence>
<protein>
    <recommendedName>
        <fullName evidence="3">Lipocalin-like domain-containing protein</fullName>
    </recommendedName>
</protein>
<sequence>MKIYAPLLITILFLSACNQSPKEIDKVGSKINGTWKLVSSLSITKGDTVNTSPPKNVEMIKILNDTHFAFFKHDLNKGKGTDATFDSGSGTYSLNGDNYKEHLAYCSAREWENHDFNFKVTLNQDTLTQSGIEKIENLNINREIVEVYVRVMK</sequence>
<name>A0A3N0BVE2_9SPHI</name>
<keyword evidence="2" id="KW-1185">Reference proteome</keyword>
<evidence type="ECO:0000313" key="2">
    <source>
        <dbReference type="Proteomes" id="UP000274046"/>
    </source>
</evidence>
<dbReference type="RefSeq" id="WP_123205721.1">
    <property type="nucleotide sequence ID" value="NZ_RBEE01000014.1"/>
</dbReference>
<dbReference type="AlphaFoldDB" id="A0A3N0BVE2"/>
<evidence type="ECO:0008006" key="3">
    <source>
        <dbReference type="Google" id="ProtNLM"/>
    </source>
</evidence>